<comment type="similarity">
    <text evidence="6">Belongs to the bacterial ring-hydroxylating dioxygenase ferredoxin component family.</text>
</comment>
<gene>
    <name evidence="8" type="ORF">KSX_30470</name>
</gene>
<evidence type="ECO:0000256" key="4">
    <source>
        <dbReference type="ARBA" id="ARBA00023014"/>
    </source>
</evidence>
<comment type="cofactor">
    <cofactor evidence="5">
        <name>[2Fe-2S] cluster</name>
        <dbReference type="ChEBI" id="CHEBI:190135"/>
    </cofactor>
</comment>
<dbReference type="PANTHER" id="PTHR21496:SF0">
    <property type="entry name" value="RIESKE DOMAIN-CONTAINING PROTEIN"/>
    <property type="match status" value="1"/>
</dbReference>
<dbReference type="Pfam" id="PF00355">
    <property type="entry name" value="Rieske"/>
    <property type="match status" value="1"/>
</dbReference>
<dbReference type="Proteomes" id="UP000612362">
    <property type="component" value="Unassembled WGS sequence"/>
</dbReference>
<evidence type="ECO:0000256" key="2">
    <source>
        <dbReference type="ARBA" id="ARBA00022723"/>
    </source>
</evidence>
<dbReference type="SUPFAM" id="SSF50022">
    <property type="entry name" value="ISP domain"/>
    <property type="match status" value="1"/>
</dbReference>
<protein>
    <recommendedName>
        <fullName evidence="7">Rieske domain-containing protein</fullName>
    </recommendedName>
</protein>
<dbReference type="GO" id="GO:0046872">
    <property type="term" value="F:metal ion binding"/>
    <property type="evidence" value="ECO:0007669"/>
    <property type="project" value="UniProtKB-KW"/>
</dbReference>
<proteinExistence type="inferred from homology"/>
<accession>A0A8J3I3P7</accession>
<evidence type="ECO:0000313" key="8">
    <source>
        <dbReference type="EMBL" id="GHO44884.1"/>
    </source>
</evidence>
<sequence length="313" mass="33518">MVAETSSSTASWMDTPPQNPPLRKYNAELIESMPWLEQIANPVQSWLQKLFGEPGKLAYKTKDALNGVWLGHPVHPALVSLPLGAWSATILLDMIWLTNEDEGIAKSSDVTLWLGLAGAVGSAATGAANWADTDGLERRTGVWHALLNSGATVLNIGSAVLRLAGQRKSAITLSSLGTAISLYSAYIGGDLAYSNAIGVNRVAFEGGSEDFVPVLDMDELQENTLTRVDVEGIPAVLLKQDGRMYAIAATCSHLGGPLDEGHCEDGVVYCPWHNSGFHISDGSVANSPAVYAQPTFEVRVRAGKIELRRREHA</sequence>
<reference evidence="8" key="1">
    <citation type="submission" date="2020-10" db="EMBL/GenBank/DDBJ databases">
        <title>Taxonomic study of unclassified bacteria belonging to the class Ktedonobacteria.</title>
        <authorList>
            <person name="Yabe S."/>
            <person name="Wang C.M."/>
            <person name="Zheng Y."/>
            <person name="Sakai Y."/>
            <person name="Cavaletti L."/>
            <person name="Monciardini P."/>
            <person name="Donadio S."/>
        </authorList>
    </citation>
    <scope>NUCLEOTIDE SEQUENCE</scope>
    <source>
        <strain evidence="8">SOSP1-1</strain>
    </source>
</reference>
<dbReference type="PANTHER" id="PTHR21496">
    <property type="entry name" value="FERREDOXIN-RELATED"/>
    <property type="match status" value="1"/>
</dbReference>
<keyword evidence="2" id="KW-0479">Metal-binding</keyword>
<keyword evidence="9" id="KW-1185">Reference proteome</keyword>
<dbReference type="GO" id="GO:0051537">
    <property type="term" value="F:2 iron, 2 sulfur cluster binding"/>
    <property type="evidence" value="ECO:0007669"/>
    <property type="project" value="UniProtKB-KW"/>
</dbReference>
<dbReference type="PROSITE" id="PS51296">
    <property type="entry name" value="RIESKE"/>
    <property type="match status" value="1"/>
</dbReference>
<keyword evidence="4" id="KW-0411">Iron-sulfur</keyword>
<dbReference type="GO" id="GO:0016705">
    <property type="term" value="F:oxidoreductase activity, acting on paired donors, with incorporation or reduction of molecular oxygen"/>
    <property type="evidence" value="ECO:0007669"/>
    <property type="project" value="UniProtKB-ARBA"/>
</dbReference>
<evidence type="ECO:0000256" key="3">
    <source>
        <dbReference type="ARBA" id="ARBA00023004"/>
    </source>
</evidence>
<evidence type="ECO:0000256" key="1">
    <source>
        <dbReference type="ARBA" id="ARBA00022714"/>
    </source>
</evidence>
<comment type="caution">
    <text evidence="8">The sequence shown here is derived from an EMBL/GenBank/DDBJ whole genome shotgun (WGS) entry which is preliminary data.</text>
</comment>
<dbReference type="InterPro" id="IPR036922">
    <property type="entry name" value="Rieske_2Fe-2S_sf"/>
</dbReference>
<dbReference type="GO" id="GO:0004497">
    <property type="term" value="F:monooxygenase activity"/>
    <property type="evidence" value="ECO:0007669"/>
    <property type="project" value="UniProtKB-ARBA"/>
</dbReference>
<keyword evidence="3" id="KW-0408">Iron</keyword>
<evidence type="ECO:0000256" key="5">
    <source>
        <dbReference type="ARBA" id="ARBA00034078"/>
    </source>
</evidence>
<keyword evidence="1" id="KW-0001">2Fe-2S</keyword>
<evidence type="ECO:0000256" key="6">
    <source>
        <dbReference type="ARBA" id="ARBA00038001"/>
    </source>
</evidence>
<feature type="domain" description="Rieske" evidence="7">
    <location>
        <begin position="212"/>
        <end position="307"/>
    </location>
</feature>
<dbReference type="AlphaFoldDB" id="A0A8J3I3P7"/>
<evidence type="ECO:0000259" key="7">
    <source>
        <dbReference type="PROSITE" id="PS51296"/>
    </source>
</evidence>
<dbReference type="InterPro" id="IPR019251">
    <property type="entry name" value="DUF2231_TM"/>
</dbReference>
<evidence type="ECO:0000313" key="9">
    <source>
        <dbReference type="Proteomes" id="UP000612362"/>
    </source>
</evidence>
<dbReference type="InterPro" id="IPR017941">
    <property type="entry name" value="Rieske_2Fe-2S"/>
</dbReference>
<name>A0A8J3I3P7_9CHLR</name>
<organism evidence="8 9">
    <name type="scientific">Ktedonospora formicarum</name>
    <dbReference type="NCBI Taxonomy" id="2778364"/>
    <lineage>
        <taxon>Bacteria</taxon>
        <taxon>Bacillati</taxon>
        <taxon>Chloroflexota</taxon>
        <taxon>Ktedonobacteria</taxon>
        <taxon>Ktedonobacterales</taxon>
        <taxon>Ktedonobacteraceae</taxon>
        <taxon>Ktedonospora</taxon>
    </lineage>
</organism>
<dbReference type="EMBL" id="BNJF01000001">
    <property type="protein sequence ID" value="GHO44884.1"/>
    <property type="molecule type" value="Genomic_DNA"/>
</dbReference>
<dbReference type="Gene3D" id="2.102.10.10">
    <property type="entry name" value="Rieske [2Fe-2S] iron-sulphur domain"/>
    <property type="match status" value="1"/>
</dbReference>
<dbReference type="RefSeq" id="WP_220194249.1">
    <property type="nucleotide sequence ID" value="NZ_BNJF01000001.1"/>
</dbReference>
<dbReference type="Pfam" id="PF09990">
    <property type="entry name" value="DUF2231"/>
    <property type="match status" value="1"/>
</dbReference>